<dbReference type="InterPro" id="IPR019734">
    <property type="entry name" value="TPR_rpt"/>
</dbReference>
<dbReference type="Pfam" id="PF13432">
    <property type="entry name" value="TPR_16"/>
    <property type="match status" value="1"/>
</dbReference>
<dbReference type="SUPFAM" id="SSF48452">
    <property type="entry name" value="TPR-like"/>
    <property type="match status" value="1"/>
</dbReference>
<dbReference type="EMBL" id="SJPX01000002">
    <property type="protein sequence ID" value="TWU55472.1"/>
    <property type="molecule type" value="Genomic_DNA"/>
</dbReference>
<organism evidence="3 4">
    <name type="scientific">Rubripirellula reticaptiva</name>
    <dbReference type="NCBI Taxonomy" id="2528013"/>
    <lineage>
        <taxon>Bacteria</taxon>
        <taxon>Pseudomonadati</taxon>
        <taxon>Planctomycetota</taxon>
        <taxon>Planctomycetia</taxon>
        <taxon>Pirellulales</taxon>
        <taxon>Pirellulaceae</taxon>
        <taxon>Rubripirellula</taxon>
    </lineage>
</organism>
<dbReference type="AlphaFoldDB" id="A0A5C6F2P4"/>
<gene>
    <name evidence="3" type="ORF">Poly59_17710</name>
</gene>
<keyword evidence="4" id="KW-1185">Reference proteome</keyword>
<dbReference type="RefSeq" id="WP_146533655.1">
    <property type="nucleotide sequence ID" value="NZ_SJPX01000002.1"/>
</dbReference>
<proteinExistence type="predicted"/>
<protein>
    <submittedName>
        <fullName evidence="3">Tetratricopeptide repeat protein</fullName>
    </submittedName>
</protein>
<evidence type="ECO:0000313" key="3">
    <source>
        <dbReference type="EMBL" id="TWU55472.1"/>
    </source>
</evidence>
<accession>A0A5C6F2P4</accession>
<dbReference type="Pfam" id="PF13428">
    <property type="entry name" value="TPR_14"/>
    <property type="match status" value="1"/>
</dbReference>
<keyword evidence="1" id="KW-0802">TPR repeat</keyword>
<dbReference type="PROSITE" id="PS50005">
    <property type="entry name" value="TPR"/>
    <property type="match status" value="1"/>
</dbReference>
<dbReference type="Proteomes" id="UP000317977">
    <property type="component" value="Unassembled WGS sequence"/>
</dbReference>
<dbReference type="InterPro" id="IPR011990">
    <property type="entry name" value="TPR-like_helical_dom_sf"/>
</dbReference>
<name>A0A5C6F2P4_9BACT</name>
<dbReference type="OrthoDB" id="286371at2"/>
<reference evidence="3 4" key="1">
    <citation type="submission" date="2019-02" db="EMBL/GenBank/DDBJ databases">
        <title>Deep-cultivation of Planctomycetes and their phenomic and genomic characterization uncovers novel biology.</title>
        <authorList>
            <person name="Wiegand S."/>
            <person name="Jogler M."/>
            <person name="Boedeker C."/>
            <person name="Pinto D."/>
            <person name="Vollmers J."/>
            <person name="Rivas-Marin E."/>
            <person name="Kohn T."/>
            <person name="Peeters S.H."/>
            <person name="Heuer A."/>
            <person name="Rast P."/>
            <person name="Oberbeckmann S."/>
            <person name="Bunk B."/>
            <person name="Jeske O."/>
            <person name="Meyerdierks A."/>
            <person name="Storesund J.E."/>
            <person name="Kallscheuer N."/>
            <person name="Luecker S."/>
            <person name="Lage O.M."/>
            <person name="Pohl T."/>
            <person name="Merkel B.J."/>
            <person name="Hornburger P."/>
            <person name="Mueller R.-W."/>
            <person name="Bruemmer F."/>
            <person name="Labrenz M."/>
            <person name="Spormann A.M."/>
            <person name="Op Den Camp H."/>
            <person name="Overmann J."/>
            <person name="Amann R."/>
            <person name="Jetten M.S.M."/>
            <person name="Mascher T."/>
            <person name="Medema M.H."/>
            <person name="Devos D.P."/>
            <person name="Kaster A.-K."/>
            <person name="Ovreas L."/>
            <person name="Rohde M."/>
            <person name="Galperin M.Y."/>
            <person name="Jogler C."/>
        </authorList>
    </citation>
    <scope>NUCLEOTIDE SEQUENCE [LARGE SCALE GENOMIC DNA]</scope>
    <source>
        <strain evidence="3 4">Poly59</strain>
    </source>
</reference>
<dbReference type="Gene3D" id="1.25.40.10">
    <property type="entry name" value="Tetratricopeptide repeat domain"/>
    <property type="match status" value="2"/>
</dbReference>
<feature type="region of interest" description="Disordered" evidence="2">
    <location>
        <begin position="1"/>
        <end position="69"/>
    </location>
</feature>
<sequence length="330" mass="36875">MPDFPASDSGIQVSQSPKESHGGRQGKWEAVLPEELDRVSIEEPVANQPVVDEPVSVSATEKTSVVDESVTPPPVVVETAKSVVAETTETTETTNKPKLELKRRQYLEHHLKSNPADLDAFLELAKIYRAENRPVEARRVLQQAIQIFPDEHELHWELEEATLSRSIQQLREVAELDSRLKTTETDHELTRCQQDWALRRIEVCQARLSRDPSLVNLRITLAEARYDSGDYQDAIEELDPVLDNDELSPSAYLIRGKCLLALGKDLDAMVALRACALRRAVVAPVRLRVIALRLLCETADRLGVSLTLASYQASLQQAEQELAKQTTMGA</sequence>
<evidence type="ECO:0000256" key="1">
    <source>
        <dbReference type="PROSITE-ProRule" id="PRU00339"/>
    </source>
</evidence>
<feature type="repeat" description="TPR" evidence="1">
    <location>
        <begin position="118"/>
        <end position="151"/>
    </location>
</feature>
<comment type="caution">
    <text evidence="3">The sequence shown here is derived from an EMBL/GenBank/DDBJ whole genome shotgun (WGS) entry which is preliminary data.</text>
</comment>
<evidence type="ECO:0000256" key="2">
    <source>
        <dbReference type="SAM" id="MobiDB-lite"/>
    </source>
</evidence>
<evidence type="ECO:0000313" key="4">
    <source>
        <dbReference type="Proteomes" id="UP000317977"/>
    </source>
</evidence>